<keyword evidence="8" id="KW-1185">Reference proteome</keyword>
<gene>
    <name evidence="7" type="primary">oppA</name>
    <name evidence="7" type="ORF">Pla133_17300</name>
</gene>
<dbReference type="FunFam" id="3.90.76.10:FF:000001">
    <property type="entry name" value="Oligopeptide ABC transporter substrate-binding protein"/>
    <property type="match status" value="1"/>
</dbReference>
<evidence type="ECO:0000256" key="4">
    <source>
        <dbReference type="ARBA" id="ARBA00022729"/>
    </source>
</evidence>
<dbReference type="FunFam" id="3.10.105.10:FF:000001">
    <property type="entry name" value="Oligopeptide ABC transporter, oligopeptide-binding protein"/>
    <property type="match status" value="1"/>
</dbReference>
<comment type="similarity">
    <text evidence="2">Belongs to the bacterial solute-binding protein 5 family.</text>
</comment>
<dbReference type="EMBL" id="CP036287">
    <property type="protein sequence ID" value="QDU66654.1"/>
    <property type="molecule type" value="Genomic_DNA"/>
</dbReference>
<dbReference type="Proteomes" id="UP000316921">
    <property type="component" value="Chromosome"/>
</dbReference>
<proteinExistence type="inferred from homology"/>
<dbReference type="GO" id="GO:0015833">
    <property type="term" value="P:peptide transport"/>
    <property type="evidence" value="ECO:0007669"/>
    <property type="project" value="TreeGrafter"/>
</dbReference>
<evidence type="ECO:0000313" key="7">
    <source>
        <dbReference type="EMBL" id="QDU66654.1"/>
    </source>
</evidence>
<dbReference type="AlphaFoldDB" id="A0A518BI69"/>
<dbReference type="PANTHER" id="PTHR30290:SF83">
    <property type="entry name" value="ABC TRANSPORTER SUBSTRATE-BINDING PROTEIN"/>
    <property type="match status" value="1"/>
</dbReference>
<protein>
    <submittedName>
        <fullName evidence="7">Periplasmic oligopeptide-binding protein</fullName>
    </submittedName>
</protein>
<evidence type="ECO:0000256" key="2">
    <source>
        <dbReference type="ARBA" id="ARBA00005695"/>
    </source>
</evidence>
<dbReference type="Gene3D" id="3.10.105.10">
    <property type="entry name" value="Dipeptide-binding Protein, Domain 3"/>
    <property type="match status" value="1"/>
</dbReference>
<dbReference type="GO" id="GO:0030288">
    <property type="term" value="C:outer membrane-bounded periplasmic space"/>
    <property type="evidence" value="ECO:0007669"/>
    <property type="project" value="UniProtKB-ARBA"/>
</dbReference>
<dbReference type="CDD" id="cd08504">
    <property type="entry name" value="PBP2_OppA"/>
    <property type="match status" value="1"/>
</dbReference>
<dbReference type="InterPro" id="IPR030678">
    <property type="entry name" value="Peptide/Ni-bd"/>
</dbReference>
<keyword evidence="3" id="KW-0813">Transport</keyword>
<dbReference type="SUPFAM" id="SSF53850">
    <property type="entry name" value="Periplasmic binding protein-like II"/>
    <property type="match status" value="1"/>
</dbReference>
<name>A0A518BI69_9BACT</name>
<dbReference type="InterPro" id="IPR000914">
    <property type="entry name" value="SBP_5_dom"/>
</dbReference>
<feature type="region of interest" description="Disordered" evidence="5">
    <location>
        <begin position="580"/>
        <end position="623"/>
    </location>
</feature>
<dbReference type="Gene3D" id="3.40.190.10">
    <property type="entry name" value="Periplasmic binding protein-like II"/>
    <property type="match status" value="1"/>
</dbReference>
<evidence type="ECO:0000256" key="5">
    <source>
        <dbReference type="SAM" id="MobiDB-lite"/>
    </source>
</evidence>
<keyword evidence="4" id="KW-0732">Signal</keyword>
<evidence type="ECO:0000259" key="6">
    <source>
        <dbReference type="Pfam" id="PF00496"/>
    </source>
</evidence>
<sequence length="623" mass="71080">MASQPASIHRMRTSGQAAWIRTVVPISLLAGAIALGTRITTTTRLEPADFTFINGTEVQTLDPATVTGVPEGRVLRAIFEGLTVKDPATLEPMPGMAETWEISEDGLTYTFHLRHGARWTNGDEVTAQDFLYSWERFLNPSTAAEYAYQLWYVKGAKAYSTELDDQGHPLQPFDTVGIRALDDHTLEVVLDQPTPFFIQLTGFYPLFPVNRRCIEEAQELYPDTWQFEWLRPENIVTNGPYRVVQRRVNDRIRLRKSDSYWDRDSVAFETIDVLAVEQYLTNLNLYLQGDADWINFIPNQLIERLLQREDFNPTPYFGTYFYRVNTTRAPMDDPRVRRALALCMDRNAITKYVTKSGQMPWFSLVPYGMAGYTPQPLPHAAQVGENWESGLQKDIETAKALLVEAGYGPDGKTFPTIEIHYNTSETHRDVAELVADGWKRHLGINVKFLNQEWKVYLDTQNTLSYDVSRAAWIGDYLDPNTFLDMFVTGGENNKTGWGNARYDEMIELAKRETDPEQRFEYFYEAERVLTDELPILPIYSYTTQSIINPRVGGFPGNLLDEQFPKWWYFRSDEELAAARASQPPEWELVDAPGPADGLYPPNAPAGVFPVGDPRRSLSPLQLD</sequence>
<reference evidence="7 8" key="1">
    <citation type="submission" date="2019-02" db="EMBL/GenBank/DDBJ databases">
        <title>Deep-cultivation of Planctomycetes and their phenomic and genomic characterization uncovers novel biology.</title>
        <authorList>
            <person name="Wiegand S."/>
            <person name="Jogler M."/>
            <person name="Boedeker C."/>
            <person name="Pinto D."/>
            <person name="Vollmers J."/>
            <person name="Rivas-Marin E."/>
            <person name="Kohn T."/>
            <person name="Peeters S.H."/>
            <person name="Heuer A."/>
            <person name="Rast P."/>
            <person name="Oberbeckmann S."/>
            <person name="Bunk B."/>
            <person name="Jeske O."/>
            <person name="Meyerdierks A."/>
            <person name="Storesund J.E."/>
            <person name="Kallscheuer N."/>
            <person name="Luecker S."/>
            <person name="Lage O.M."/>
            <person name="Pohl T."/>
            <person name="Merkel B.J."/>
            <person name="Hornburger P."/>
            <person name="Mueller R.-W."/>
            <person name="Bruemmer F."/>
            <person name="Labrenz M."/>
            <person name="Spormann A.M."/>
            <person name="Op den Camp H."/>
            <person name="Overmann J."/>
            <person name="Amann R."/>
            <person name="Jetten M.S.M."/>
            <person name="Mascher T."/>
            <person name="Medema M.H."/>
            <person name="Devos D.P."/>
            <person name="Kaster A.-K."/>
            <person name="Ovreas L."/>
            <person name="Rohde M."/>
            <person name="Galperin M.Y."/>
            <person name="Jogler C."/>
        </authorList>
    </citation>
    <scope>NUCLEOTIDE SEQUENCE [LARGE SCALE GENOMIC DNA]</scope>
    <source>
        <strain evidence="7 8">Pla133</strain>
    </source>
</reference>
<dbReference type="GO" id="GO:1904680">
    <property type="term" value="F:peptide transmembrane transporter activity"/>
    <property type="evidence" value="ECO:0007669"/>
    <property type="project" value="TreeGrafter"/>
</dbReference>
<accession>A0A518BI69</accession>
<dbReference type="PANTHER" id="PTHR30290">
    <property type="entry name" value="PERIPLASMIC BINDING COMPONENT OF ABC TRANSPORTER"/>
    <property type="match status" value="1"/>
</dbReference>
<dbReference type="InterPro" id="IPR039424">
    <property type="entry name" value="SBP_5"/>
</dbReference>
<dbReference type="PIRSF" id="PIRSF002741">
    <property type="entry name" value="MppA"/>
    <property type="match status" value="1"/>
</dbReference>
<evidence type="ECO:0000256" key="1">
    <source>
        <dbReference type="ARBA" id="ARBA00004196"/>
    </source>
</evidence>
<organism evidence="7 8">
    <name type="scientific">Engelhardtia mirabilis</name>
    <dbReference type="NCBI Taxonomy" id="2528011"/>
    <lineage>
        <taxon>Bacteria</taxon>
        <taxon>Pseudomonadati</taxon>
        <taxon>Planctomycetota</taxon>
        <taxon>Planctomycetia</taxon>
        <taxon>Planctomycetia incertae sedis</taxon>
        <taxon>Engelhardtia</taxon>
    </lineage>
</organism>
<dbReference type="Pfam" id="PF00496">
    <property type="entry name" value="SBP_bac_5"/>
    <property type="match status" value="1"/>
</dbReference>
<feature type="domain" description="Solute-binding protein family 5" evidence="6">
    <location>
        <begin position="91"/>
        <end position="493"/>
    </location>
</feature>
<evidence type="ECO:0000313" key="8">
    <source>
        <dbReference type="Proteomes" id="UP000316921"/>
    </source>
</evidence>
<dbReference type="Gene3D" id="3.90.76.10">
    <property type="entry name" value="Dipeptide-binding Protein, Domain 1"/>
    <property type="match status" value="1"/>
</dbReference>
<evidence type="ECO:0000256" key="3">
    <source>
        <dbReference type="ARBA" id="ARBA00022448"/>
    </source>
</evidence>
<dbReference type="GO" id="GO:0043190">
    <property type="term" value="C:ATP-binding cassette (ABC) transporter complex"/>
    <property type="evidence" value="ECO:0007669"/>
    <property type="project" value="InterPro"/>
</dbReference>
<comment type="subcellular location">
    <subcellularLocation>
        <location evidence="1">Cell envelope</location>
    </subcellularLocation>
</comment>
<dbReference type="KEGG" id="pbap:Pla133_17300"/>